<dbReference type="InterPro" id="IPR010982">
    <property type="entry name" value="Lambda_DNA-bd_dom_sf"/>
</dbReference>
<evidence type="ECO:0000313" key="2">
    <source>
        <dbReference type="Proteomes" id="UP001595904"/>
    </source>
</evidence>
<reference evidence="2" key="1">
    <citation type="journal article" date="2019" name="Int. J. Syst. Evol. Microbiol.">
        <title>The Global Catalogue of Microorganisms (GCM) 10K type strain sequencing project: providing services to taxonomists for standard genome sequencing and annotation.</title>
        <authorList>
            <consortium name="The Broad Institute Genomics Platform"/>
            <consortium name="The Broad Institute Genome Sequencing Center for Infectious Disease"/>
            <person name="Wu L."/>
            <person name="Ma J."/>
        </authorList>
    </citation>
    <scope>NUCLEOTIDE SEQUENCE [LARGE SCALE GENOMIC DNA]</scope>
    <source>
        <strain evidence="2">CGMCC 1.10759</strain>
    </source>
</reference>
<sequence length="115" mass="12383">MATKARSKPRAKSRVKDALPAGYRRWDAANYLKSEEDMAGYLEAAMEEAPDDPAYITAVLNDIARARGIMKLANDAGMTRAGLYKALAPGSKPSFETVVKISKALGLRLSLKPAA</sequence>
<organism evidence="1 2">
    <name type="scientific">Steroidobacter flavus</name>
    <dbReference type="NCBI Taxonomy" id="1842136"/>
    <lineage>
        <taxon>Bacteria</taxon>
        <taxon>Pseudomonadati</taxon>
        <taxon>Pseudomonadota</taxon>
        <taxon>Gammaproteobacteria</taxon>
        <taxon>Steroidobacterales</taxon>
        <taxon>Steroidobacteraceae</taxon>
        <taxon>Steroidobacter</taxon>
    </lineage>
</organism>
<evidence type="ECO:0000313" key="1">
    <source>
        <dbReference type="EMBL" id="MFC4307611.1"/>
    </source>
</evidence>
<dbReference type="InterPro" id="IPR014057">
    <property type="entry name" value="HI1420"/>
</dbReference>
<dbReference type="Proteomes" id="UP001595904">
    <property type="component" value="Unassembled WGS sequence"/>
</dbReference>
<protein>
    <submittedName>
        <fullName evidence="1">Addiction module antidote protein</fullName>
    </submittedName>
</protein>
<dbReference type="RefSeq" id="WP_380594025.1">
    <property type="nucleotide sequence ID" value="NZ_JBHSDU010000001.1"/>
</dbReference>
<name>A0ABV8SJS9_9GAMM</name>
<dbReference type="NCBIfam" id="TIGR02684">
    <property type="entry name" value="dnstrm_HI1420"/>
    <property type="match status" value="1"/>
</dbReference>
<dbReference type="EMBL" id="JBHSDU010000001">
    <property type="protein sequence ID" value="MFC4307611.1"/>
    <property type="molecule type" value="Genomic_DNA"/>
</dbReference>
<accession>A0ABV8SJS9</accession>
<keyword evidence="2" id="KW-1185">Reference proteome</keyword>
<comment type="caution">
    <text evidence="1">The sequence shown here is derived from an EMBL/GenBank/DDBJ whole genome shotgun (WGS) entry which is preliminary data.</text>
</comment>
<gene>
    <name evidence="1" type="ORF">ACFPN2_00820</name>
</gene>
<dbReference type="PANTHER" id="PTHR40275">
    <property type="entry name" value="SSL7038 PROTEIN"/>
    <property type="match status" value="1"/>
</dbReference>
<dbReference type="PANTHER" id="PTHR40275:SF1">
    <property type="entry name" value="SSL7038 PROTEIN"/>
    <property type="match status" value="1"/>
</dbReference>
<dbReference type="SUPFAM" id="SSF47413">
    <property type="entry name" value="lambda repressor-like DNA-binding domains"/>
    <property type="match status" value="1"/>
</dbReference>
<proteinExistence type="predicted"/>
<dbReference type="Pfam" id="PF21716">
    <property type="entry name" value="dnstrm_HI1420"/>
    <property type="match status" value="1"/>
</dbReference>